<accession>A0A0B6XUY5</accession>
<dbReference type="EMBL" id="HACG01000962">
    <property type="protein sequence ID" value="CEK47827.1"/>
    <property type="molecule type" value="Transcribed_RNA"/>
</dbReference>
<name>A0A0B6XUY5_9EUPU</name>
<proteinExistence type="predicted"/>
<reference evidence="1" key="1">
    <citation type="submission" date="2014-12" db="EMBL/GenBank/DDBJ databases">
        <title>Insight into the proteome of Arion vulgaris.</title>
        <authorList>
            <person name="Aradska J."/>
            <person name="Bulat T."/>
            <person name="Smidak R."/>
            <person name="Sarate P."/>
            <person name="Gangsoo J."/>
            <person name="Sialana F."/>
            <person name="Bilban M."/>
            <person name="Lubec G."/>
        </authorList>
    </citation>
    <scope>NUCLEOTIDE SEQUENCE</scope>
    <source>
        <tissue evidence="1">Skin</tissue>
    </source>
</reference>
<protein>
    <submittedName>
        <fullName evidence="1">Uncharacterized protein</fullName>
    </submittedName>
</protein>
<dbReference type="AlphaFoldDB" id="A0A0B6XUY5"/>
<organism evidence="1">
    <name type="scientific">Arion vulgaris</name>
    <dbReference type="NCBI Taxonomy" id="1028688"/>
    <lineage>
        <taxon>Eukaryota</taxon>
        <taxon>Metazoa</taxon>
        <taxon>Spiralia</taxon>
        <taxon>Lophotrochozoa</taxon>
        <taxon>Mollusca</taxon>
        <taxon>Gastropoda</taxon>
        <taxon>Heterobranchia</taxon>
        <taxon>Euthyneura</taxon>
        <taxon>Panpulmonata</taxon>
        <taxon>Eupulmonata</taxon>
        <taxon>Stylommatophora</taxon>
        <taxon>Helicina</taxon>
        <taxon>Arionoidea</taxon>
        <taxon>Arionidae</taxon>
        <taxon>Arion</taxon>
    </lineage>
</organism>
<sequence>CTTICLDNTDIHRYVADIEHSSAVRLGNVSTIGLNPGGVQIQAYEVDDGVIVSRVALTTTPPIVPILREVRAGPTVSQVLFFENQATTVTAPGIFTQPAACGSRS</sequence>
<evidence type="ECO:0000313" key="1">
    <source>
        <dbReference type="EMBL" id="CEK47827.1"/>
    </source>
</evidence>
<feature type="non-terminal residue" evidence="1">
    <location>
        <position position="1"/>
    </location>
</feature>
<gene>
    <name evidence="1" type="primary">ORF2360</name>
</gene>